<dbReference type="HAMAP" id="MF_00101">
    <property type="entry name" value="AcpS"/>
    <property type="match status" value="1"/>
</dbReference>
<name>A0A8H3YE16_9TREE</name>
<dbReference type="GO" id="GO:0006633">
    <property type="term" value="P:fatty acid biosynthetic process"/>
    <property type="evidence" value="ECO:0007669"/>
    <property type="project" value="UniProtKB-KW"/>
</dbReference>
<dbReference type="GO" id="GO:0008897">
    <property type="term" value="F:holo-[acyl-carrier-protein] synthase activity"/>
    <property type="evidence" value="ECO:0007669"/>
    <property type="project" value="InterPro"/>
</dbReference>
<feature type="domain" description="4'-phosphopantetheinyl transferase" evidence="8">
    <location>
        <begin position="4"/>
        <end position="93"/>
    </location>
</feature>
<dbReference type="Gene3D" id="3.90.470.20">
    <property type="entry name" value="4'-phosphopantetheinyl transferase domain"/>
    <property type="match status" value="1"/>
</dbReference>
<evidence type="ECO:0000256" key="3">
    <source>
        <dbReference type="ARBA" id="ARBA00022723"/>
    </source>
</evidence>
<dbReference type="Pfam" id="PF01648">
    <property type="entry name" value="ACPS"/>
    <property type="match status" value="1"/>
</dbReference>
<evidence type="ECO:0000313" key="10">
    <source>
        <dbReference type="Proteomes" id="UP000620104"/>
    </source>
</evidence>
<gene>
    <name evidence="9" type="ORF">NliqN6_2361</name>
</gene>
<evidence type="ECO:0000256" key="6">
    <source>
        <dbReference type="ARBA" id="ARBA00023098"/>
    </source>
</evidence>
<accession>A0A8H3YE16</accession>
<keyword evidence="2" id="KW-0808">Transferase</keyword>
<protein>
    <recommendedName>
        <fullName evidence="8">4'-phosphopantetheinyl transferase domain-containing protein</fullName>
    </recommendedName>
</protein>
<dbReference type="GO" id="GO:0000287">
    <property type="term" value="F:magnesium ion binding"/>
    <property type="evidence" value="ECO:0007669"/>
    <property type="project" value="InterPro"/>
</dbReference>
<dbReference type="InterPro" id="IPR037143">
    <property type="entry name" value="4-PPantetheinyl_Trfase_dom_sf"/>
</dbReference>
<evidence type="ECO:0000256" key="7">
    <source>
        <dbReference type="ARBA" id="ARBA00023160"/>
    </source>
</evidence>
<dbReference type="OrthoDB" id="15433at2759"/>
<evidence type="ECO:0000256" key="2">
    <source>
        <dbReference type="ARBA" id="ARBA00022679"/>
    </source>
</evidence>
<keyword evidence="5" id="KW-0460">Magnesium</keyword>
<dbReference type="Proteomes" id="UP000620104">
    <property type="component" value="Unassembled WGS sequence"/>
</dbReference>
<dbReference type="InterPro" id="IPR002582">
    <property type="entry name" value="ACPS"/>
</dbReference>
<proteinExistence type="inferred from homology"/>
<keyword evidence="4" id="KW-0276">Fatty acid metabolism</keyword>
<dbReference type="InterPro" id="IPR008278">
    <property type="entry name" value="4-PPantetheinyl_Trfase_dom"/>
</dbReference>
<evidence type="ECO:0000313" key="9">
    <source>
        <dbReference type="EMBL" id="GHJ85959.1"/>
    </source>
</evidence>
<evidence type="ECO:0000259" key="8">
    <source>
        <dbReference type="Pfam" id="PF01648"/>
    </source>
</evidence>
<keyword evidence="3" id="KW-0479">Metal-binding</keyword>
<evidence type="ECO:0000256" key="1">
    <source>
        <dbReference type="ARBA" id="ARBA00022516"/>
    </source>
</evidence>
<comment type="caution">
    <text evidence="9">The sequence shown here is derived from an EMBL/GenBank/DDBJ whole genome shotgun (WGS) entry which is preliminary data.</text>
</comment>
<reference evidence="9" key="1">
    <citation type="submission" date="2020-07" db="EMBL/GenBank/DDBJ databases">
        <title>Draft Genome Sequence of a Deep-Sea Yeast, Naganishia (Cryptococcus) liquefaciens strain N6.</title>
        <authorList>
            <person name="Han Y.W."/>
            <person name="Kajitani R."/>
            <person name="Morimoto H."/>
            <person name="Parhat M."/>
            <person name="Tsubouchi H."/>
            <person name="Bakenova O."/>
            <person name="Ogata M."/>
            <person name="Argunhan B."/>
            <person name="Aoki R."/>
            <person name="Kajiwara S."/>
            <person name="Itoh T."/>
            <person name="Iwasaki H."/>
        </authorList>
    </citation>
    <scope>NUCLEOTIDE SEQUENCE</scope>
    <source>
        <strain evidence="9">N6</strain>
    </source>
</reference>
<sequence length="146" mass="16163">MILGIGVDILHLARLRGVIARRGADKVARRILSEREWEGFRAIGNAEKGDVIAEQTQFLGTRWAAKEALYKAAYPTYVLTWKQITLLKDARKPVLSITPRAPTEAERTMRAGRDAPQVDGVHERVHVSLSHDAGVVVAYVVLEGLP</sequence>
<evidence type="ECO:0000256" key="4">
    <source>
        <dbReference type="ARBA" id="ARBA00022832"/>
    </source>
</evidence>
<keyword evidence="6" id="KW-0443">Lipid metabolism</keyword>
<dbReference type="AlphaFoldDB" id="A0A8H3YE16"/>
<evidence type="ECO:0000256" key="5">
    <source>
        <dbReference type="ARBA" id="ARBA00022842"/>
    </source>
</evidence>
<dbReference type="InterPro" id="IPR004568">
    <property type="entry name" value="Ppantetheine-prot_Trfase_dom"/>
</dbReference>
<keyword evidence="7" id="KW-0275">Fatty acid biosynthesis</keyword>
<dbReference type="NCBIfam" id="TIGR00556">
    <property type="entry name" value="pantethn_trn"/>
    <property type="match status" value="1"/>
</dbReference>
<keyword evidence="1" id="KW-0444">Lipid biosynthesis</keyword>
<organism evidence="9 10">
    <name type="scientific">Naganishia liquefaciens</name>
    <dbReference type="NCBI Taxonomy" id="104408"/>
    <lineage>
        <taxon>Eukaryota</taxon>
        <taxon>Fungi</taxon>
        <taxon>Dikarya</taxon>
        <taxon>Basidiomycota</taxon>
        <taxon>Agaricomycotina</taxon>
        <taxon>Tremellomycetes</taxon>
        <taxon>Filobasidiales</taxon>
        <taxon>Filobasidiaceae</taxon>
        <taxon>Naganishia</taxon>
    </lineage>
</organism>
<keyword evidence="10" id="KW-1185">Reference proteome</keyword>
<dbReference type="EMBL" id="BLZA01000017">
    <property type="protein sequence ID" value="GHJ85959.1"/>
    <property type="molecule type" value="Genomic_DNA"/>
</dbReference>
<dbReference type="SUPFAM" id="SSF56214">
    <property type="entry name" value="4'-phosphopantetheinyl transferase"/>
    <property type="match status" value="1"/>
</dbReference>